<keyword evidence="2" id="KW-0472">Membrane</keyword>
<evidence type="ECO:0000313" key="4">
    <source>
        <dbReference type="Proteomes" id="UP001152561"/>
    </source>
</evidence>
<comment type="caution">
    <text evidence="3">The sequence shown here is derived from an EMBL/GenBank/DDBJ whole genome shotgun (WGS) entry which is preliminary data.</text>
</comment>
<keyword evidence="2" id="KW-0812">Transmembrane</keyword>
<gene>
    <name evidence="3" type="ORF">K7X08_005286</name>
</gene>
<accession>A0A9Q1R4U7</accession>
<evidence type="ECO:0000256" key="1">
    <source>
        <dbReference type="SAM" id="MobiDB-lite"/>
    </source>
</evidence>
<protein>
    <submittedName>
        <fullName evidence="3">Uncharacterized protein</fullName>
    </submittedName>
</protein>
<feature type="transmembrane region" description="Helical" evidence="2">
    <location>
        <begin position="55"/>
        <end position="77"/>
    </location>
</feature>
<dbReference type="AlphaFoldDB" id="A0A9Q1R4U7"/>
<feature type="region of interest" description="Disordered" evidence="1">
    <location>
        <begin position="1"/>
        <end position="48"/>
    </location>
</feature>
<keyword evidence="4" id="KW-1185">Reference proteome</keyword>
<reference evidence="4" key="1">
    <citation type="journal article" date="2023" name="Proc. Natl. Acad. Sci. U.S.A.">
        <title>Genomic and structural basis for evolution of tropane alkaloid biosynthesis.</title>
        <authorList>
            <person name="Wanga Y.-J."/>
            <person name="Taina T."/>
            <person name="Yua J.-Y."/>
            <person name="Lia J."/>
            <person name="Xua B."/>
            <person name="Chenc J."/>
            <person name="D'Auriad J.C."/>
            <person name="Huanga J.-P."/>
            <person name="Huanga S.-X."/>
        </authorList>
    </citation>
    <scope>NUCLEOTIDE SEQUENCE [LARGE SCALE GENOMIC DNA]</scope>
    <source>
        <strain evidence="4">cv. KIB-2019</strain>
    </source>
</reference>
<sequence length="259" mass="29401">MVLFMKMSVQDEGEDNDDEAEEKNDDDDDEEEEEEDEEEEEEEEENNVNEMAIDLARLVIAILMLILLIYLLLAWAYEIMSLVGKTVVLSKQRPLPIPRILRWRTEEKSEHVDPFRNEHAVVRSFLYPDDAEKNKKYSKDLVDYDDEVPDLNIDALKREIANALDGSPLSHPGHVEDAHDGPSSHLSDQVANSSCKTLSLTDHTHTLPGEVVDSVVDSEDRSPDERITDVLPQIHGEDDIEEFGDAAQNGYETSNEEVV</sequence>
<keyword evidence="2" id="KW-1133">Transmembrane helix</keyword>
<feature type="compositionally biased region" description="Basic and acidic residues" evidence="1">
    <location>
        <begin position="173"/>
        <end position="182"/>
    </location>
</feature>
<feature type="region of interest" description="Disordered" evidence="1">
    <location>
        <begin position="216"/>
        <end position="237"/>
    </location>
</feature>
<feature type="compositionally biased region" description="Acidic residues" evidence="1">
    <location>
        <begin position="11"/>
        <end position="47"/>
    </location>
</feature>
<evidence type="ECO:0000256" key="2">
    <source>
        <dbReference type="SAM" id="Phobius"/>
    </source>
</evidence>
<dbReference type="EMBL" id="JAJAGQ010000014">
    <property type="protein sequence ID" value="KAJ8542763.1"/>
    <property type="molecule type" value="Genomic_DNA"/>
</dbReference>
<proteinExistence type="predicted"/>
<name>A0A9Q1R4U7_9SOLA</name>
<evidence type="ECO:0000313" key="3">
    <source>
        <dbReference type="EMBL" id="KAJ8542763.1"/>
    </source>
</evidence>
<organism evidence="3 4">
    <name type="scientific">Anisodus acutangulus</name>
    <dbReference type="NCBI Taxonomy" id="402998"/>
    <lineage>
        <taxon>Eukaryota</taxon>
        <taxon>Viridiplantae</taxon>
        <taxon>Streptophyta</taxon>
        <taxon>Embryophyta</taxon>
        <taxon>Tracheophyta</taxon>
        <taxon>Spermatophyta</taxon>
        <taxon>Magnoliopsida</taxon>
        <taxon>eudicotyledons</taxon>
        <taxon>Gunneridae</taxon>
        <taxon>Pentapetalae</taxon>
        <taxon>asterids</taxon>
        <taxon>lamiids</taxon>
        <taxon>Solanales</taxon>
        <taxon>Solanaceae</taxon>
        <taxon>Solanoideae</taxon>
        <taxon>Hyoscyameae</taxon>
        <taxon>Anisodus</taxon>
    </lineage>
</organism>
<feature type="compositionally biased region" description="Basic and acidic residues" evidence="1">
    <location>
        <begin position="218"/>
        <end position="228"/>
    </location>
</feature>
<dbReference type="Proteomes" id="UP001152561">
    <property type="component" value="Unassembled WGS sequence"/>
</dbReference>
<feature type="region of interest" description="Disordered" evidence="1">
    <location>
        <begin position="164"/>
        <end position="192"/>
    </location>
</feature>